<dbReference type="STRING" id="1184151.AW736_01755"/>
<sequence>MEDDKTAKLKNNYGSLNSAKRPDGREKPQTATGIRADRKSTPEPGKTPDTDQSGKTAAKPQSPLPETPSPEIFARHRETKIKTLSIDDTLIKHYVTHCALAGTCAGILTASNDELAGKFNHISTTPAAIKALEHHHAMLAGQMFSGIPMEDIADHKNPSPFFNPEEIKSFGGHSEMARFMALRRHCKNPQPSDQELQDALGQIPRYQAQLHHSCQDAPDQNLALLKLQYEIWKLENCPPTPNLPEKERAQKKVRLLAEKQTLLNASHNDSALTESIALVNDAATCAANLLGHHASREQLHGLAADLAKGGENSFEKEEKAFAFFPPRLRHAYRSNTMQPDERAQFWRQAAALTQNLTPEDAVKLTVLQTGVVARETAEDAAIIAARNTKDENHALEKYNLSQRQKQETARREKEQKDKTDEHLRKKNMDEMLNTTFAPIKEATKALEGLRLDK</sequence>
<feature type="compositionally biased region" description="Basic and acidic residues" evidence="1">
    <location>
        <begin position="35"/>
        <end position="49"/>
    </location>
</feature>
<accession>A0A178IPM7</accession>
<protein>
    <submittedName>
        <fullName evidence="2">Uncharacterized protein</fullName>
    </submittedName>
</protein>
<gene>
    <name evidence="2" type="ORF">AW736_01755</name>
</gene>
<dbReference type="EMBL" id="LRRQ01000016">
    <property type="protein sequence ID" value="OAM91678.1"/>
    <property type="molecule type" value="Genomic_DNA"/>
</dbReference>
<evidence type="ECO:0000313" key="2">
    <source>
        <dbReference type="EMBL" id="OAM91678.1"/>
    </source>
</evidence>
<feature type="region of interest" description="Disordered" evidence="1">
    <location>
        <begin position="398"/>
        <end position="435"/>
    </location>
</feature>
<feature type="compositionally biased region" description="Basic and acidic residues" evidence="1">
    <location>
        <begin position="404"/>
        <end position="429"/>
    </location>
</feature>
<name>A0A178IPM7_9BACT</name>
<dbReference type="AlphaFoldDB" id="A0A178IPM7"/>
<reference evidence="2 3" key="1">
    <citation type="submission" date="2016-01" db="EMBL/GenBank/DDBJ databases">
        <title>High potential of lignocellulose degradation of a new Verrucomicrobia species.</title>
        <authorList>
            <person name="Wang Y."/>
            <person name="Shi Y."/>
            <person name="Qiu Z."/>
            <person name="Liu S."/>
            <person name="Yang H."/>
        </authorList>
    </citation>
    <scope>NUCLEOTIDE SEQUENCE [LARGE SCALE GENOMIC DNA]</scope>
    <source>
        <strain evidence="2 3">TSB47</strain>
    </source>
</reference>
<keyword evidence="3" id="KW-1185">Reference proteome</keyword>
<feature type="region of interest" description="Disordered" evidence="1">
    <location>
        <begin position="1"/>
        <end position="73"/>
    </location>
</feature>
<proteinExistence type="predicted"/>
<organism evidence="2 3">
    <name type="scientific">Termitidicoccus mucosus</name>
    <dbReference type="NCBI Taxonomy" id="1184151"/>
    <lineage>
        <taxon>Bacteria</taxon>
        <taxon>Pseudomonadati</taxon>
        <taxon>Verrucomicrobiota</taxon>
        <taxon>Opitutia</taxon>
        <taxon>Opitutales</taxon>
        <taxon>Opitutaceae</taxon>
        <taxon>Termitidicoccus</taxon>
    </lineage>
</organism>
<evidence type="ECO:0000313" key="3">
    <source>
        <dbReference type="Proteomes" id="UP000078486"/>
    </source>
</evidence>
<dbReference type="RefSeq" id="WP_068768561.1">
    <property type="nucleotide sequence ID" value="NZ_CP109796.1"/>
</dbReference>
<comment type="caution">
    <text evidence="2">The sequence shown here is derived from an EMBL/GenBank/DDBJ whole genome shotgun (WGS) entry which is preliminary data.</text>
</comment>
<dbReference type="Proteomes" id="UP000078486">
    <property type="component" value="Unassembled WGS sequence"/>
</dbReference>
<evidence type="ECO:0000256" key="1">
    <source>
        <dbReference type="SAM" id="MobiDB-lite"/>
    </source>
</evidence>